<evidence type="ECO:0000256" key="1">
    <source>
        <dbReference type="SAM" id="Phobius"/>
    </source>
</evidence>
<dbReference type="FunCoup" id="I6NDT7">
    <property type="interactions" value="1875"/>
</dbReference>
<dbReference type="eggNOG" id="ENOG502QQ2N">
    <property type="taxonomic scope" value="Eukaryota"/>
</dbReference>
<name>I6NDT7_ERECY</name>
<accession>I6NDT7</accession>
<dbReference type="RefSeq" id="XP_003647046.1">
    <property type="nucleotide sequence ID" value="XM_003646998.1"/>
</dbReference>
<keyword evidence="1" id="KW-1133">Transmembrane helix</keyword>
<dbReference type="OrthoDB" id="2427554at2759"/>
<keyword evidence="4" id="KW-1185">Reference proteome</keyword>
<evidence type="ECO:0000259" key="2">
    <source>
        <dbReference type="SMART" id="SM00563"/>
    </source>
</evidence>
<dbReference type="InParanoid" id="I6NDT7"/>
<feature type="transmembrane region" description="Helical" evidence="1">
    <location>
        <begin position="481"/>
        <end position="504"/>
    </location>
</feature>
<dbReference type="SUPFAM" id="SSF69593">
    <property type="entry name" value="Glycerol-3-phosphate (1)-acyltransferase"/>
    <property type="match status" value="2"/>
</dbReference>
<dbReference type="STRING" id="931890.I6NDT7"/>
<dbReference type="GO" id="GO:0090207">
    <property type="term" value="P:regulation of triglyceride metabolic process"/>
    <property type="evidence" value="ECO:0007669"/>
    <property type="project" value="EnsemblFungi"/>
</dbReference>
<feature type="transmembrane region" description="Helical" evidence="1">
    <location>
        <begin position="433"/>
        <end position="460"/>
    </location>
</feature>
<proteinExistence type="predicted"/>
<dbReference type="GO" id="GO:0005783">
    <property type="term" value="C:endoplasmic reticulum"/>
    <property type="evidence" value="ECO:0007669"/>
    <property type="project" value="EnsemblFungi"/>
</dbReference>
<organism evidence="3 4">
    <name type="scientific">Eremothecium cymbalariae (strain CBS 270.75 / DBVPG 7215 / KCTC 17166 / NRRL Y-17582)</name>
    <name type="common">Yeast</name>
    <dbReference type="NCBI Taxonomy" id="931890"/>
    <lineage>
        <taxon>Eukaryota</taxon>
        <taxon>Fungi</taxon>
        <taxon>Dikarya</taxon>
        <taxon>Ascomycota</taxon>
        <taxon>Saccharomycotina</taxon>
        <taxon>Saccharomycetes</taxon>
        <taxon>Saccharomycetales</taxon>
        <taxon>Saccharomycetaceae</taxon>
        <taxon>Eremothecium</taxon>
    </lineage>
</organism>
<dbReference type="SMART" id="SM00563">
    <property type="entry name" value="PlsC"/>
    <property type="match status" value="1"/>
</dbReference>
<dbReference type="OMA" id="RSRQTCF"/>
<dbReference type="GeneID" id="11468559"/>
<dbReference type="PANTHER" id="PTHR31605">
    <property type="entry name" value="GLYCEROL-3-PHOSPHATE O-ACYLTRANSFERASE 1"/>
    <property type="match status" value="1"/>
</dbReference>
<dbReference type="InterPro" id="IPR052744">
    <property type="entry name" value="GPAT/DAPAT"/>
</dbReference>
<dbReference type="KEGG" id="erc:Ecym_5484"/>
<keyword evidence="1" id="KW-0472">Membrane</keyword>
<sequence length="709" mass="79787">MAVHVPEVDKSYINPYSGYCYNLHTFLYDFTVLAFDVVFKIFFREIQVRGSYNIPPKGNPTIVVCAPHANQFVDPALVMSQIFMLPGVQSRRPCFVAAASSFKKAFVGLFGRWTGGIPVDRSVDNLKPVDPNMVLYCPDYDNDPLTYKVRSKDPDVAIPDLRDIFTPKSLLGLPNYLSNTQIAFIQDHETIVLMKPFKNSVQVRELVVGGTHFKYASNVNNSVVFQNVFNNLHTKGLVGIFSEGGSHDRPSLLPIKAGVAIMALGAVAADPTLPITIVPCGLNYFHRNKFRSRAVLEFGEPIIVDEAAGKAYIEDPRKAVSELLEHVTNALYSVTVNAEDYETLMLIQATRRLYQPKTINGRIPLSLVVEMNRRLLIGYTKYKNLPKVQQLMKGVKEYNDQLYSLGLRDHQVEQLKTSNEAMMHTLFTFLRRLYQVFIFTILSLPGAILFVPIFITCHYYSQKKASEGVKKSFVKIKGDDLLATWKLFVALIMAPTLYITYSLALTIISSRYTNFDSISDKIRLFFYYYILLFCTTYASFRIGERGMDIFKSLPPLLISLIYPSRKIEELKHLRRSLCSEVTEVVGEFGPKLFPDLDSDEDSALSDNVSESDYNYEDLSANDSTYSRVHSASTTSQLSNAVSKINSRGSLADIPIFGDGYIDQLPGAPEDLEFEYKETPSSKIASLILQTRGTKEKPTSLMAIKVLVTM</sequence>
<gene>
    <name evidence="3" type="ordered locus">Ecym_5484</name>
</gene>
<dbReference type="GO" id="GO:0008654">
    <property type="term" value="P:phospholipid biosynthetic process"/>
    <property type="evidence" value="ECO:0007669"/>
    <property type="project" value="EnsemblFungi"/>
</dbReference>
<dbReference type="EMBL" id="CP002501">
    <property type="protein sequence ID" value="AET40229.1"/>
    <property type="molecule type" value="Genomic_DNA"/>
</dbReference>
<dbReference type="GO" id="GO:0004366">
    <property type="term" value="F:glycerol-3-phosphate O-acyltransferase activity"/>
    <property type="evidence" value="ECO:0007669"/>
    <property type="project" value="EnsemblFungi"/>
</dbReference>
<dbReference type="PANTHER" id="PTHR31605:SF2">
    <property type="entry name" value="GLYCEROL-3-PHOSPHATE O-ACYLTRANSFERASE 2"/>
    <property type="match status" value="1"/>
</dbReference>
<feature type="transmembrane region" description="Helical" evidence="1">
    <location>
        <begin position="524"/>
        <end position="543"/>
    </location>
</feature>
<evidence type="ECO:0000313" key="4">
    <source>
        <dbReference type="Proteomes" id="UP000006790"/>
    </source>
</evidence>
<dbReference type="GO" id="GO:0005811">
    <property type="term" value="C:lipid droplet"/>
    <property type="evidence" value="ECO:0007669"/>
    <property type="project" value="EnsemblFungi"/>
</dbReference>
<dbReference type="InterPro" id="IPR002123">
    <property type="entry name" value="Plipid/glycerol_acylTrfase"/>
</dbReference>
<reference evidence="3 4" key="1">
    <citation type="journal article" date="2011" name="G3 (Bethesda)">
        <title>Genome evolution in the Eremothecium clade of the Saccharomyces complex revealed by comparative genomics.</title>
        <authorList>
            <person name="Wendland J."/>
            <person name="Walther A."/>
        </authorList>
    </citation>
    <scope>NUCLEOTIDE SEQUENCE [LARGE SCALE GENOMIC DNA]</scope>
    <source>
        <strain evidence="4">CBS 270.75 / DBVPG 7215 / KCTC 17166 / NRRL Y-17582</strain>
    </source>
</reference>
<keyword evidence="1" id="KW-0812">Transmembrane</keyword>
<dbReference type="HOGENOM" id="CLU_007860_1_0_1"/>
<dbReference type="AlphaFoldDB" id="I6NDT7"/>
<feature type="domain" description="Phospholipid/glycerol acyltransferase" evidence="2">
    <location>
        <begin position="62"/>
        <end position="285"/>
    </location>
</feature>
<dbReference type="Proteomes" id="UP000006790">
    <property type="component" value="Chromosome 5"/>
</dbReference>
<protein>
    <recommendedName>
        <fullName evidence="2">Phospholipid/glycerol acyltransferase domain-containing protein</fullName>
    </recommendedName>
</protein>
<dbReference type="GO" id="GO:0016287">
    <property type="term" value="F:glycerone-phosphate O-acyltransferase activity"/>
    <property type="evidence" value="ECO:0007669"/>
    <property type="project" value="EnsemblFungi"/>
</dbReference>
<evidence type="ECO:0000313" key="3">
    <source>
        <dbReference type="EMBL" id="AET40229.1"/>
    </source>
</evidence>